<evidence type="ECO:0000313" key="1">
    <source>
        <dbReference type="EMBL" id="ETZ17286.1"/>
    </source>
</evidence>
<sequence length="53" mass="6379">MILELCFIISPIHQPYLTLFNIQKIIIDQLFIFAKKINSKNYKKLQKKFKPII</sequence>
<protein>
    <submittedName>
        <fullName evidence="1">Uncharacterized protein</fullName>
    </submittedName>
</protein>
<dbReference type="Proteomes" id="UP000019148">
    <property type="component" value="Unassembled WGS sequence"/>
</dbReference>
<reference evidence="1 2" key="1">
    <citation type="submission" date="2013-12" db="EMBL/GenBank/DDBJ databases">
        <title>Comparative genomics of relapsing fever spirochetes.</title>
        <authorList>
            <person name="Schwan T.G."/>
            <person name="Raffel S.J."/>
            <person name="Porcella S.F."/>
        </authorList>
    </citation>
    <scope>NUCLEOTIDE SEQUENCE [LARGE SCALE GENOMIC DNA]</scope>
    <source>
        <strain evidence="1 2">CR2A</strain>
    </source>
</reference>
<comment type="caution">
    <text evidence="1">The sequence shown here is derived from an EMBL/GenBank/DDBJ whole genome shotgun (WGS) entry which is preliminary data.</text>
</comment>
<evidence type="ECO:0000313" key="2">
    <source>
        <dbReference type="Proteomes" id="UP000019148"/>
    </source>
</evidence>
<organism evidence="1 2">
    <name type="scientific">Borrelia duttonii CR2A</name>
    <dbReference type="NCBI Taxonomy" id="1432657"/>
    <lineage>
        <taxon>Bacteria</taxon>
        <taxon>Pseudomonadati</taxon>
        <taxon>Spirochaetota</taxon>
        <taxon>Spirochaetia</taxon>
        <taxon>Spirochaetales</taxon>
        <taxon>Borreliaceae</taxon>
        <taxon>Borrelia</taxon>
    </lineage>
</organism>
<accession>W6TW15</accession>
<gene>
    <name evidence="1" type="ORF">BDCR2A_01793</name>
</gene>
<name>W6TW15_9SPIR</name>
<proteinExistence type="predicted"/>
<dbReference type="EMBL" id="AZIT01000070">
    <property type="protein sequence ID" value="ETZ17286.1"/>
    <property type="molecule type" value="Genomic_DNA"/>
</dbReference>
<dbReference type="AlphaFoldDB" id="W6TW15"/>